<dbReference type="Pfam" id="PF01636">
    <property type="entry name" value="APH"/>
    <property type="match status" value="1"/>
</dbReference>
<proteinExistence type="predicted"/>
<keyword evidence="3" id="KW-1185">Reference proteome</keyword>
<evidence type="ECO:0000259" key="1">
    <source>
        <dbReference type="Pfam" id="PF01636"/>
    </source>
</evidence>
<dbReference type="RefSeq" id="WP_064466231.1">
    <property type="nucleotide sequence ID" value="NZ_CP017080.1"/>
</dbReference>
<dbReference type="SUPFAM" id="SSF56112">
    <property type="entry name" value="Protein kinase-like (PK-like)"/>
    <property type="match status" value="1"/>
</dbReference>
<protein>
    <recommendedName>
        <fullName evidence="1">Aminoglycoside phosphotransferase domain-containing protein</fullName>
    </recommendedName>
</protein>
<dbReference type="AlphaFoldDB" id="A0A1B3XN63"/>
<dbReference type="KEGG" id="bmur:ABE28_009895"/>
<dbReference type="OrthoDB" id="3806873at2"/>
<dbReference type="InterPro" id="IPR011009">
    <property type="entry name" value="Kinase-like_dom_sf"/>
</dbReference>
<organism evidence="2 3">
    <name type="scientific">Peribacillus muralis</name>
    <dbReference type="NCBI Taxonomy" id="264697"/>
    <lineage>
        <taxon>Bacteria</taxon>
        <taxon>Bacillati</taxon>
        <taxon>Bacillota</taxon>
        <taxon>Bacilli</taxon>
        <taxon>Bacillales</taxon>
        <taxon>Bacillaceae</taxon>
        <taxon>Peribacillus</taxon>
    </lineage>
</organism>
<accession>A0A1B3XN63</accession>
<dbReference type="PANTHER" id="PTHR21310">
    <property type="entry name" value="AMINOGLYCOSIDE PHOSPHOTRANSFERASE-RELATED-RELATED"/>
    <property type="match status" value="1"/>
</dbReference>
<dbReference type="InterPro" id="IPR002575">
    <property type="entry name" value="Aminoglycoside_PTrfase"/>
</dbReference>
<dbReference type="Gene3D" id="3.90.1200.10">
    <property type="match status" value="1"/>
</dbReference>
<dbReference type="EMBL" id="CP017080">
    <property type="protein sequence ID" value="AOH54661.1"/>
    <property type="molecule type" value="Genomic_DNA"/>
</dbReference>
<dbReference type="STRING" id="264697.ABE28_009895"/>
<sequence length="310" mass="35436">MYRAQEATYLELLVQKLDQANKLIHSWELKGGMSAQVTGLKILQPTGRIMRMIVRQHGENDLKRNPNIAADEYRLLKLLANEGLSVPTPYYFQQAGGIFTKSCLLIEYMEGKPDFSPANPTLYIFQLAVHLVKIHRLEYDHLDLSFLPDQNESYVKMVQAGKENTDETLNLSLIRNVLKSTQPLPALNKDVILHGDYWPGNILFINDQLTAVIDWEDAALGDPLADFANCQLEILFHFGVKAMDDFSDHYESMMPGLNMSNLPFWQLYAALRLSSFPEWGLEKSKENIMRERHTSFVHQALNLIGKRQAP</sequence>
<feature type="domain" description="Aminoglycoside phosphotransferase" evidence="1">
    <location>
        <begin position="51"/>
        <end position="251"/>
    </location>
</feature>
<reference evidence="2 3" key="1">
    <citation type="submission" date="2016-08" db="EMBL/GenBank/DDBJ databases">
        <title>Complete genome sequence of Bacillus muralis G25-68, a strain with toxicity to nematodes.</title>
        <authorList>
            <person name="Zheng Z."/>
        </authorList>
    </citation>
    <scope>NUCLEOTIDE SEQUENCE [LARGE SCALE GENOMIC DNA]</scope>
    <source>
        <strain evidence="2 3">G25-68</strain>
    </source>
</reference>
<gene>
    <name evidence="2" type="ORF">ABE28_009895</name>
</gene>
<name>A0A1B3XN63_9BACI</name>
<evidence type="ECO:0000313" key="3">
    <source>
        <dbReference type="Proteomes" id="UP000077926"/>
    </source>
</evidence>
<evidence type="ECO:0000313" key="2">
    <source>
        <dbReference type="EMBL" id="AOH54661.1"/>
    </source>
</evidence>
<dbReference type="Proteomes" id="UP000077926">
    <property type="component" value="Chromosome"/>
</dbReference>
<dbReference type="InterPro" id="IPR051678">
    <property type="entry name" value="AGP_Transferase"/>
</dbReference>